<dbReference type="InterPro" id="IPR036928">
    <property type="entry name" value="AS_sf"/>
</dbReference>
<dbReference type="InterPro" id="IPR020556">
    <property type="entry name" value="Amidase_CS"/>
</dbReference>
<reference evidence="2 3" key="2">
    <citation type="journal article" date="2018" name="Int. J. Syst. Evol. Microbiol.">
        <title>Marinobacterium aestuarii sp. nov., a benzene-degrading marine bacterium isolated from estuary sediment.</title>
        <authorList>
            <person name="Bae S.S."/>
            <person name="Jung J."/>
            <person name="Chung D."/>
            <person name="Baek K."/>
        </authorList>
    </citation>
    <scope>NUCLEOTIDE SEQUENCE [LARGE SCALE GENOMIC DNA]</scope>
    <source>
        <strain evidence="2 3">ST58-10</strain>
    </source>
</reference>
<name>A0A1A9F328_9GAMM</name>
<evidence type="ECO:0000313" key="2">
    <source>
        <dbReference type="EMBL" id="ANG64143.1"/>
    </source>
</evidence>
<accession>A0A1A9F328</accession>
<dbReference type="PANTHER" id="PTHR11895">
    <property type="entry name" value="TRANSAMIDASE"/>
    <property type="match status" value="1"/>
</dbReference>
<feature type="domain" description="Amidase" evidence="1">
    <location>
        <begin position="28"/>
        <end position="445"/>
    </location>
</feature>
<dbReference type="InterPro" id="IPR000120">
    <property type="entry name" value="Amidase"/>
</dbReference>
<dbReference type="EMBL" id="CP015839">
    <property type="protein sequence ID" value="ANG64143.1"/>
    <property type="molecule type" value="Genomic_DNA"/>
</dbReference>
<dbReference type="SUPFAM" id="SSF75304">
    <property type="entry name" value="Amidase signature (AS) enzymes"/>
    <property type="match status" value="1"/>
</dbReference>
<dbReference type="GO" id="GO:0003824">
    <property type="term" value="F:catalytic activity"/>
    <property type="evidence" value="ECO:0007669"/>
    <property type="project" value="InterPro"/>
</dbReference>
<dbReference type="STRING" id="1821621.A8C75_17805"/>
<dbReference type="OrthoDB" id="8872210at2"/>
<dbReference type="RefSeq" id="WP_067385490.1">
    <property type="nucleotide sequence ID" value="NZ_CP015839.1"/>
</dbReference>
<dbReference type="Proteomes" id="UP000078070">
    <property type="component" value="Chromosome"/>
</dbReference>
<reference evidence="3" key="1">
    <citation type="submission" date="2016-05" db="EMBL/GenBank/DDBJ databases">
        <authorList>
            <person name="Baek K."/>
            <person name="Yang S.-J."/>
        </authorList>
    </citation>
    <scope>NUCLEOTIDE SEQUENCE [LARGE SCALE GENOMIC DNA]</scope>
    <source>
        <strain evidence="3">ST58-10</strain>
    </source>
</reference>
<dbReference type="KEGG" id="mars:A8C75_17805"/>
<dbReference type="Gene3D" id="3.90.1300.10">
    <property type="entry name" value="Amidase signature (AS) domain"/>
    <property type="match status" value="1"/>
</dbReference>
<dbReference type="AlphaFoldDB" id="A0A1A9F328"/>
<gene>
    <name evidence="2" type="ORF">A8C75_17805</name>
</gene>
<evidence type="ECO:0000259" key="1">
    <source>
        <dbReference type="Pfam" id="PF01425"/>
    </source>
</evidence>
<dbReference type="Pfam" id="PF01425">
    <property type="entry name" value="Amidase"/>
    <property type="match status" value="1"/>
</dbReference>
<protein>
    <recommendedName>
        <fullName evidence="1">Amidase domain-containing protein</fullName>
    </recommendedName>
</protein>
<keyword evidence="3" id="KW-1185">Reference proteome</keyword>
<evidence type="ECO:0000313" key="3">
    <source>
        <dbReference type="Proteomes" id="UP000078070"/>
    </source>
</evidence>
<organism evidence="2 3">
    <name type="scientific">Marinobacterium aestuarii</name>
    <dbReference type="NCBI Taxonomy" id="1821621"/>
    <lineage>
        <taxon>Bacteria</taxon>
        <taxon>Pseudomonadati</taxon>
        <taxon>Pseudomonadota</taxon>
        <taxon>Gammaproteobacteria</taxon>
        <taxon>Oceanospirillales</taxon>
        <taxon>Oceanospirillaceae</taxon>
        <taxon>Marinobacterium</taxon>
    </lineage>
</organism>
<dbReference type="PANTHER" id="PTHR11895:SF176">
    <property type="entry name" value="AMIDASE AMID-RELATED"/>
    <property type="match status" value="1"/>
</dbReference>
<proteinExistence type="predicted"/>
<sequence>MTQQLPEYPSALALGLSIAALQLDPVDLLECCLQRARESSGVFISLTADRARAEAEAARLRARAGCRLGPLDGVPVAWKDLFDIRGSITTAGSRIFAEAEPAPADATVVRQAAGAGVVSMGKTNLTELAYSGLGLNPHFGTPLNPHDASAPRIPGGSSSGSAVAVATGCAAIGVATDTAGSIRIPAAFNGLVGFKTSSARHSRAGVFALSQTLDSLGPIARTVQDCVLFEACMSGRAGDLPEPALPGACRIVLDETVLDETVLGEPGVAPAVRDNLEKAVAQLQQQGFIVQRRRLQSVAMVRDLIASAGWLGAAEAYTEHRLLLQSDKAALLDPRVRARLLAAASMPVEAVVSLYQQRIRLQQQLAAELDGAALLLPTVAHTAPLLAPLQASADVFARVNLATLRLTMIGSYLDLPTFALPTGTDADGQHSSMQISLPTGEDDRLIRMALGVERALNNESRGK</sequence>
<dbReference type="PROSITE" id="PS00571">
    <property type="entry name" value="AMIDASES"/>
    <property type="match status" value="1"/>
</dbReference>
<dbReference type="InterPro" id="IPR023631">
    <property type="entry name" value="Amidase_dom"/>
</dbReference>